<name>A5DTD7_LODEL</name>
<dbReference type="InterPro" id="IPR053039">
    <property type="entry name" value="Polarity_Bud-Selection_Reg"/>
</dbReference>
<feature type="compositionally biased region" description="Polar residues" evidence="3">
    <location>
        <begin position="900"/>
        <end position="909"/>
    </location>
</feature>
<gene>
    <name evidence="5" type="ORF">LELG_00623</name>
</gene>
<dbReference type="PANTHER" id="PTHR47775">
    <property type="entry name" value="BUD SITE SELECTION PROTEIN 14"/>
    <property type="match status" value="1"/>
</dbReference>
<dbReference type="HOGENOM" id="CLU_277312_0_0_1"/>
<dbReference type="GO" id="GO:0015630">
    <property type="term" value="C:microtubule cytoskeleton"/>
    <property type="evidence" value="ECO:0007669"/>
    <property type="project" value="TreeGrafter"/>
</dbReference>
<dbReference type="InParanoid" id="A5DTD7"/>
<dbReference type="OMA" id="HDMFMPI"/>
<sequence length="1144" mass="130647">MNQEEEGERIQPTMAEEEFKDFKPPIGLQSYDHTSLDNTNKILRDLERKLSILSSTSSQQTQSTSSVVHNPDYLGYGKQSIQSHVLQKLLNDDQGTRNEDDDKMERIYNNIFDPNELFQERNLKFMTTFGTHYNDDNLIRDKQQRGLKSNNKSNNKSSNKKLGRKNSLNINQSRLEKKSSSNFDHAKNKVPQEKETNQANDYNDYKGSKDQSDLNDKYVNPSYEDSYEGFFDTDPDTDSEEGDDDAEAEADAEDEDEYSEDHTEEFEDDLTSDEEDIMMPLSPPNSPPRDLDPNKLYGLYNFTGPETSHCSLSRDEPVHLINDEDNYWWLIKKLTKQERMERLQSLGQNFVDEIYLDEEDGKIGFVPAECLETHGERLARLNCFKNEEMGKNEVHVYSRMEPKEKKLMDNNTGKGSKNTIVKSVTFENVANFEESDDDEEEHHQQHHLHQQQQQQQHQDEKSNVVEDEIDKDISGLNPYLAMSVYGDNDIRDNLDFYNVDTTEATQNQPELNEPETLSDVYPFESPLVIKKTSKSPNTISVQLPKLAPQSQSSPSFLSPRFKRPERPNSDLMSIGSYSPDTPTTPLRKLDIDEDNIVDNDASPDRNSSVQNLRRSVILDRLTKVTSDIQEQMNQNSDSEYEQQEQLEEDEKEENDDDDDEEEGHNTDDDLGFSFESYNTDEIIEVNHSREGEMSRNHSDEDLSIQEIDKESFVKNTLHSDSNKDGEGETTEEFHDDGEERDNVKKEAKVVEIVEQKASDECKPFFVSTSPDQKEENCTACPIEYIDESKSTITSPYLNKSDFYTSPRSSNSSASKFGQLSMKQHVQSPLPSSPQTLLQTEKEEKEEKEEKVDKELLSIQKKQSEPHNEVQIKKESSSPSILNRALPRTQRNLIERVEEISTPQSSHSKNTSSPHAATIATTTPPIDLSPSSSSLSHLPIESNTGSHFRDQDGVSARTKTSPSSMMSSSTSQTKMISVETPIERSKHEQVMSFCDNQWRQHQQHQQQQEHQQHQQQSLTSPFMGRPNSRCTSPSPRVSRYRLTPYISKNKNRQSLDDIDAVIDADIGEATMTSELESNHNTSDENITPLTSVNSFTTNATTTNIPTTTSLENKRKSKPVHDMFMPILGKFDELAEKLAELDGILK</sequence>
<evidence type="ECO:0000259" key="4">
    <source>
        <dbReference type="PROSITE" id="PS50002"/>
    </source>
</evidence>
<dbReference type="VEuPathDB" id="FungiDB:LELG_00623"/>
<evidence type="ECO:0000313" key="5">
    <source>
        <dbReference type="EMBL" id="EDK42445.1"/>
    </source>
</evidence>
<feature type="compositionally biased region" description="Polar residues" evidence="3">
    <location>
        <begin position="409"/>
        <end position="420"/>
    </location>
</feature>
<protein>
    <recommendedName>
        <fullName evidence="4">SH3 domain-containing protein</fullName>
    </recommendedName>
</protein>
<feature type="region of interest" description="Disordered" evidence="3">
    <location>
        <begin position="997"/>
        <end position="1038"/>
    </location>
</feature>
<dbReference type="OrthoDB" id="196165at2759"/>
<evidence type="ECO:0000256" key="1">
    <source>
        <dbReference type="ARBA" id="ARBA00022443"/>
    </source>
</evidence>
<dbReference type="PANTHER" id="PTHR47775:SF1">
    <property type="entry name" value="BUD SITE SELECTION PROTEIN 14"/>
    <property type="match status" value="1"/>
</dbReference>
<dbReference type="InterPro" id="IPR036028">
    <property type="entry name" value="SH3-like_dom_sf"/>
</dbReference>
<dbReference type="GO" id="GO:0008104">
    <property type="term" value="P:intracellular protein localization"/>
    <property type="evidence" value="ECO:0007669"/>
    <property type="project" value="TreeGrafter"/>
</dbReference>
<dbReference type="GO" id="GO:0030447">
    <property type="term" value="P:filamentous growth"/>
    <property type="evidence" value="ECO:0007669"/>
    <property type="project" value="UniProtKB-ARBA"/>
</dbReference>
<accession>A5DTD7</accession>
<evidence type="ECO:0000256" key="3">
    <source>
        <dbReference type="SAM" id="MobiDB-lite"/>
    </source>
</evidence>
<dbReference type="SUPFAM" id="SSF50044">
    <property type="entry name" value="SH3-domain"/>
    <property type="match status" value="1"/>
</dbReference>
<dbReference type="EMBL" id="CH981524">
    <property type="protein sequence ID" value="EDK42445.1"/>
    <property type="molecule type" value="Genomic_DNA"/>
</dbReference>
<feature type="compositionally biased region" description="Acidic residues" evidence="3">
    <location>
        <begin position="225"/>
        <end position="277"/>
    </location>
</feature>
<feature type="compositionally biased region" description="Acidic residues" evidence="3">
    <location>
        <begin position="727"/>
        <end position="739"/>
    </location>
</feature>
<evidence type="ECO:0000313" key="6">
    <source>
        <dbReference type="Proteomes" id="UP000001996"/>
    </source>
</evidence>
<feature type="compositionally biased region" description="Low complexity" evidence="3">
    <location>
        <begin position="957"/>
        <end position="975"/>
    </location>
</feature>
<feature type="compositionally biased region" description="Basic and acidic residues" evidence="3">
    <location>
        <begin position="203"/>
        <end position="216"/>
    </location>
</feature>
<feature type="compositionally biased region" description="Polar residues" evidence="3">
    <location>
        <begin position="575"/>
        <end position="584"/>
    </location>
</feature>
<dbReference type="PROSITE" id="PS50002">
    <property type="entry name" value="SH3"/>
    <property type="match status" value="1"/>
</dbReference>
<feature type="compositionally biased region" description="Low complexity" evidence="3">
    <location>
        <begin position="146"/>
        <end position="157"/>
    </location>
</feature>
<dbReference type="GO" id="GO:0051286">
    <property type="term" value="C:cell tip"/>
    <property type="evidence" value="ECO:0007669"/>
    <property type="project" value="TreeGrafter"/>
</dbReference>
<feature type="compositionally biased region" description="Basic and acidic residues" evidence="3">
    <location>
        <begin position="174"/>
        <end position="196"/>
    </location>
</feature>
<reference evidence="5 6" key="1">
    <citation type="journal article" date="2009" name="Nature">
        <title>Evolution of pathogenicity and sexual reproduction in eight Candida genomes.</title>
        <authorList>
            <person name="Butler G."/>
            <person name="Rasmussen M.D."/>
            <person name="Lin M.F."/>
            <person name="Santos M.A."/>
            <person name="Sakthikumar S."/>
            <person name="Munro C.A."/>
            <person name="Rheinbay E."/>
            <person name="Grabherr M."/>
            <person name="Forche A."/>
            <person name="Reedy J.L."/>
            <person name="Agrafioti I."/>
            <person name="Arnaud M.B."/>
            <person name="Bates S."/>
            <person name="Brown A.J."/>
            <person name="Brunke S."/>
            <person name="Costanzo M.C."/>
            <person name="Fitzpatrick D.A."/>
            <person name="de Groot P.W."/>
            <person name="Harris D."/>
            <person name="Hoyer L.L."/>
            <person name="Hube B."/>
            <person name="Klis F.M."/>
            <person name="Kodira C."/>
            <person name="Lennard N."/>
            <person name="Logue M.E."/>
            <person name="Martin R."/>
            <person name="Neiman A.M."/>
            <person name="Nikolaou E."/>
            <person name="Quail M.A."/>
            <person name="Quinn J."/>
            <person name="Santos M.C."/>
            <person name="Schmitzberger F.F."/>
            <person name="Sherlock G."/>
            <person name="Shah P."/>
            <person name="Silverstein K.A."/>
            <person name="Skrzypek M.S."/>
            <person name="Soll D."/>
            <person name="Staggs R."/>
            <person name="Stansfield I."/>
            <person name="Stumpf M.P."/>
            <person name="Sudbery P.E."/>
            <person name="Srikantha T."/>
            <person name="Zeng Q."/>
            <person name="Berman J."/>
            <person name="Berriman M."/>
            <person name="Heitman J."/>
            <person name="Gow N.A."/>
            <person name="Lorenz M.C."/>
            <person name="Birren B.W."/>
            <person name="Kellis M."/>
            <person name="Cuomo C.A."/>
        </authorList>
    </citation>
    <scope>NUCLEOTIDE SEQUENCE [LARGE SCALE GENOMIC DNA]</scope>
    <source>
        <strain evidence="6">ATCC 11503 / BCRC 21390 / CBS 2605 / JCM 1781 / NBRC 1676 / NRRL YB-4239</strain>
    </source>
</reference>
<feature type="domain" description="SH3" evidence="4">
    <location>
        <begin position="291"/>
        <end position="376"/>
    </location>
</feature>
<feature type="compositionally biased region" description="Low complexity" evidence="3">
    <location>
        <begin position="1002"/>
        <end position="1015"/>
    </location>
</feature>
<dbReference type="Proteomes" id="UP000001996">
    <property type="component" value="Unassembled WGS sequence"/>
</dbReference>
<dbReference type="GO" id="GO:0030950">
    <property type="term" value="P:establishment or maintenance of actin cytoskeleton polarity"/>
    <property type="evidence" value="ECO:0007669"/>
    <property type="project" value="TreeGrafter"/>
</dbReference>
<dbReference type="SMART" id="SM00326">
    <property type="entry name" value="SH3"/>
    <property type="match status" value="1"/>
</dbReference>
<feature type="region of interest" description="Disordered" evidence="3">
    <location>
        <begin position="143"/>
        <end position="294"/>
    </location>
</feature>
<evidence type="ECO:0000256" key="2">
    <source>
        <dbReference type="PROSITE-ProRule" id="PRU00192"/>
    </source>
</evidence>
<feature type="region of interest" description="Disordered" evidence="3">
    <location>
        <begin position="788"/>
        <end position="975"/>
    </location>
</feature>
<dbReference type="STRING" id="379508.A5DTD7"/>
<feature type="region of interest" description="Disordered" evidence="3">
    <location>
        <begin position="433"/>
        <end position="465"/>
    </location>
</feature>
<organism evidence="5 6">
    <name type="scientific">Lodderomyces elongisporus (strain ATCC 11503 / CBS 2605 / JCM 1781 / NBRC 1676 / NRRL YB-4239)</name>
    <name type="common">Yeast</name>
    <name type="synonym">Saccharomyces elongisporus</name>
    <dbReference type="NCBI Taxonomy" id="379508"/>
    <lineage>
        <taxon>Eukaryota</taxon>
        <taxon>Fungi</taxon>
        <taxon>Dikarya</taxon>
        <taxon>Ascomycota</taxon>
        <taxon>Saccharomycotina</taxon>
        <taxon>Pichiomycetes</taxon>
        <taxon>Debaryomycetaceae</taxon>
        <taxon>Candida/Lodderomyces clade</taxon>
        <taxon>Lodderomyces</taxon>
    </lineage>
</organism>
<feature type="compositionally biased region" description="Low complexity" evidence="3">
    <location>
        <begin position="910"/>
        <end position="941"/>
    </location>
</feature>
<feature type="region of interest" description="Disordered" evidence="3">
    <location>
        <begin position="401"/>
        <end position="420"/>
    </location>
</feature>
<feature type="compositionally biased region" description="Polar residues" evidence="3">
    <location>
        <begin position="627"/>
        <end position="636"/>
    </location>
</feature>
<feature type="region of interest" description="Disordered" evidence="3">
    <location>
        <begin position="627"/>
        <end position="744"/>
    </location>
</feature>
<dbReference type="eggNOG" id="ENOG502R17J">
    <property type="taxonomic scope" value="Eukaryota"/>
</dbReference>
<feature type="region of interest" description="Disordered" evidence="3">
    <location>
        <begin position="1"/>
        <end position="33"/>
    </location>
</feature>
<feature type="compositionally biased region" description="Basic and acidic residues" evidence="3">
    <location>
        <begin position="684"/>
        <end position="712"/>
    </location>
</feature>
<dbReference type="Gene3D" id="2.30.30.40">
    <property type="entry name" value="SH3 Domains"/>
    <property type="match status" value="1"/>
</dbReference>
<keyword evidence="1 2" id="KW-0728">SH3 domain</keyword>
<feature type="region of interest" description="Disordered" evidence="3">
    <location>
        <begin position="542"/>
        <end position="587"/>
    </location>
</feature>
<keyword evidence="6" id="KW-1185">Reference proteome</keyword>
<dbReference type="AlphaFoldDB" id="A5DTD7"/>
<feature type="compositionally biased region" description="Basic and acidic residues" evidence="3">
    <location>
        <begin position="839"/>
        <end position="875"/>
    </location>
</feature>
<dbReference type="Pfam" id="PF00018">
    <property type="entry name" value="SH3_1"/>
    <property type="match status" value="1"/>
</dbReference>
<proteinExistence type="predicted"/>
<feature type="compositionally biased region" description="Acidic residues" evidence="3">
    <location>
        <begin position="638"/>
        <end position="662"/>
    </location>
</feature>
<feature type="compositionally biased region" description="Polar residues" evidence="3">
    <location>
        <begin position="790"/>
        <end position="838"/>
    </location>
</feature>
<dbReference type="InterPro" id="IPR001452">
    <property type="entry name" value="SH3_domain"/>
</dbReference>